<dbReference type="Gene3D" id="3.40.50.200">
    <property type="entry name" value="Peptidase S8/S53 domain"/>
    <property type="match status" value="1"/>
</dbReference>
<dbReference type="InterPro" id="IPR036852">
    <property type="entry name" value="Peptidase_S8/S53_dom_sf"/>
</dbReference>
<dbReference type="InterPro" id="IPR023827">
    <property type="entry name" value="Peptidase_S8_Asp-AS"/>
</dbReference>
<dbReference type="InterPro" id="IPR023828">
    <property type="entry name" value="Peptidase_S8_Ser-AS"/>
</dbReference>
<dbReference type="PANTHER" id="PTHR43399:SF4">
    <property type="entry name" value="CELL WALL-ASSOCIATED PROTEASE"/>
    <property type="match status" value="1"/>
</dbReference>
<feature type="active site" description="Charge relay system" evidence="6">
    <location>
        <position position="242"/>
    </location>
</feature>
<feature type="active site" description="Charge relay system" evidence="6">
    <location>
        <position position="427"/>
    </location>
</feature>
<evidence type="ECO:0000256" key="8">
    <source>
        <dbReference type="SAM" id="MobiDB-lite"/>
    </source>
</evidence>
<comment type="caution">
    <text evidence="11">The sequence shown here is derived from an EMBL/GenBank/DDBJ whole genome shotgun (WGS) entry which is preliminary data.</text>
</comment>
<evidence type="ECO:0000256" key="5">
    <source>
        <dbReference type="ARBA" id="ARBA00022825"/>
    </source>
</evidence>
<dbReference type="InterPro" id="IPR022398">
    <property type="entry name" value="Peptidase_S8_His-AS"/>
</dbReference>
<dbReference type="RefSeq" id="WP_275823832.1">
    <property type="nucleotide sequence ID" value="NZ_JARHUD010000009.1"/>
</dbReference>
<feature type="chain" id="PRO_5046279200" evidence="9">
    <location>
        <begin position="23"/>
        <end position="889"/>
    </location>
</feature>
<dbReference type="PROSITE" id="PS00138">
    <property type="entry name" value="SUBTILASE_SER"/>
    <property type="match status" value="1"/>
</dbReference>
<dbReference type="PANTHER" id="PTHR43399">
    <property type="entry name" value="SUBTILISIN-RELATED"/>
    <property type="match status" value="1"/>
</dbReference>
<keyword evidence="4 6" id="KW-0378">Hydrolase</keyword>
<keyword evidence="3 9" id="KW-0732">Signal</keyword>
<feature type="signal peptide" evidence="9">
    <location>
        <begin position="1"/>
        <end position="22"/>
    </location>
</feature>
<dbReference type="CDD" id="cd04848">
    <property type="entry name" value="Peptidases_S8_Autotransporter_serine_protease_like"/>
    <property type="match status" value="1"/>
</dbReference>
<evidence type="ECO:0000256" key="7">
    <source>
        <dbReference type="RuleBase" id="RU003355"/>
    </source>
</evidence>
<keyword evidence="2 6" id="KW-0645">Protease</keyword>
<accession>A0ABT5YS48</accession>
<protein>
    <submittedName>
        <fullName evidence="11">S8 family serine peptidase</fullName>
    </submittedName>
</protein>
<evidence type="ECO:0000313" key="12">
    <source>
        <dbReference type="Proteomes" id="UP001215503"/>
    </source>
</evidence>
<name>A0ABT5YS48_9PROT</name>
<feature type="active site" description="Charge relay system" evidence="6">
    <location>
        <position position="209"/>
    </location>
</feature>
<sequence length="889" mass="92253">MGSGKCALFLTAAVALCLSGTAEGLLGEQAQAQDAIYGPGQQYANNGYLIDEAYTLVDDDFLALMEQEMRQTPEAVAGIAARAKELRPYLEMTIDQIAVDVAGPGALAGGGAAVSNTALVAGGLAVAAGAGAIAIAGGGGGSSGGSGGDDDDGDEPEEPPEPIPDPPAYYETPEYNAADGGYGGHALVRASSAYARGFTGEGVVVAVVDTGLDLNHPEFAAKIIAPHNAFPDVDEVEDLNGHGTHVSGIIGARRDERGMHGLAYDARIMPIVAFDADGSGADLGPTAWRYALEQGAHIVNNSWGYPQEFINVLNARSEWESMIPDEIEVAHQLVEAGIISVSATGNESLSEPSIPAALPLHFPELKGYWVAVGSAEQVGEDIVLASYSNACGQAAEWCLVAPGSNIYSTIPSDVPGEATYGNMSGTSMATPYVSGAVAILKQAFPYLEAPDILEILFESATDLGDPALYGHGLLNLERATQPLGEVAVPTSNSINGGSISLDATALHASPAFGDGIAVALQDEAVLGLDAYNRGFEFDMDQLTTGKPKETARDALHRLKLFGGVEERSVRTIEQGPFSITSATRLNASDPGLGSSPYSRMSFGFSSGSSEIEFSLNPHVGRSFGLREEGFAGVPMVEGEAFDQPHLGLMQSGYGSTVGFAVGQNSAFRLGVFTGEIDNDRVSVYESPPSVTGAIGEFKTSFTDSGSVSIALGALSEKGSLLGTVSKGAFGEQTRSDTLFANLGASFDITRTAKLTFSGSLGQTSFTQDGMVEGGSGIITSSFGVGLSQRELFADDDAFSIAVSQPLRVESGRVDLNVPSSRNMDGSIGYRRLRLNPQPSGREINLQAAYGFTPFEGARASVGAMHRLQPGHVAGRSADTIGLATLSFSF</sequence>
<feature type="domain" description="Peptidase S8/S53" evidence="10">
    <location>
        <begin position="200"/>
        <end position="472"/>
    </location>
</feature>
<dbReference type="SUPFAM" id="SSF52743">
    <property type="entry name" value="Subtilisin-like"/>
    <property type="match status" value="1"/>
</dbReference>
<gene>
    <name evidence="11" type="ORF">P2G67_13840</name>
</gene>
<dbReference type="EMBL" id="JARHUD010000009">
    <property type="protein sequence ID" value="MDF2097059.1"/>
    <property type="molecule type" value="Genomic_DNA"/>
</dbReference>
<dbReference type="InterPro" id="IPR051048">
    <property type="entry name" value="Peptidase_S8/S53_subtilisin"/>
</dbReference>
<feature type="region of interest" description="Disordered" evidence="8">
    <location>
        <begin position="139"/>
        <end position="172"/>
    </location>
</feature>
<evidence type="ECO:0000256" key="2">
    <source>
        <dbReference type="ARBA" id="ARBA00022670"/>
    </source>
</evidence>
<dbReference type="InterPro" id="IPR015500">
    <property type="entry name" value="Peptidase_S8_subtilisin-rel"/>
</dbReference>
<dbReference type="Pfam" id="PF00082">
    <property type="entry name" value="Peptidase_S8"/>
    <property type="match status" value="1"/>
</dbReference>
<proteinExistence type="inferred from homology"/>
<keyword evidence="12" id="KW-1185">Reference proteome</keyword>
<reference evidence="11 12" key="1">
    <citation type="submission" date="2023-03" db="EMBL/GenBank/DDBJ databases">
        <title>Fodinicurvata sp. CAU 1616 isolated from sea sendiment.</title>
        <authorList>
            <person name="Kim W."/>
        </authorList>
    </citation>
    <scope>NUCLEOTIDE SEQUENCE [LARGE SCALE GENOMIC DNA]</scope>
    <source>
        <strain evidence="11 12">CAU 1616</strain>
    </source>
</reference>
<evidence type="ECO:0000256" key="1">
    <source>
        <dbReference type="ARBA" id="ARBA00011073"/>
    </source>
</evidence>
<evidence type="ECO:0000256" key="6">
    <source>
        <dbReference type="PROSITE-ProRule" id="PRU01240"/>
    </source>
</evidence>
<dbReference type="PROSITE" id="PS51892">
    <property type="entry name" value="SUBTILASE"/>
    <property type="match status" value="1"/>
</dbReference>
<dbReference type="InterPro" id="IPR000209">
    <property type="entry name" value="Peptidase_S8/S53_dom"/>
</dbReference>
<keyword evidence="5 6" id="KW-0720">Serine protease</keyword>
<comment type="similarity">
    <text evidence="1 6 7">Belongs to the peptidase S8 family.</text>
</comment>
<evidence type="ECO:0000313" key="11">
    <source>
        <dbReference type="EMBL" id="MDF2097059.1"/>
    </source>
</evidence>
<dbReference type="PROSITE" id="PS00136">
    <property type="entry name" value="SUBTILASE_ASP"/>
    <property type="match status" value="1"/>
</dbReference>
<dbReference type="PROSITE" id="PS00137">
    <property type="entry name" value="SUBTILASE_HIS"/>
    <property type="match status" value="1"/>
</dbReference>
<dbReference type="PRINTS" id="PR00723">
    <property type="entry name" value="SUBTILISIN"/>
</dbReference>
<evidence type="ECO:0000256" key="9">
    <source>
        <dbReference type="SAM" id="SignalP"/>
    </source>
</evidence>
<dbReference type="InterPro" id="IPR034061">
    <property type="entry name" value="Peptidases_S8_Autotransporter"/>
</dbReference>
<evidence type="ECO:0000259" key="10">
    <source>
        <dbReference type="Pfam" id="PF00082"/>
    </source>
</evidence>
<evidence type="ECO:0000256" key="3">
    <source>
        <dbReference type="ARBA" id="ARBA00022729"/>
    </source>
</evidence>
<evidence type="ECO:0000256" key="4">
    <source>
        <dbReference type="ARBA" id="ARBA00022801"/>
    </source>
</evidence>
<dbReference type="Proteomes" id="UP001215503">
    <property type="component" value="Unassembled WGS sequence"/>
</dbReference>
<organism evidence="11 12">
    <name type="scientific">Aquibaculum arenosum</name>
    <dbReference type="NCBI Taxonomy" id="3032591"/>
    <lineage>
        <taxon>Bacteria</taxon>
        <taxon>Pseudomonadati</taxon>
        <taxon>Pseudomonadota</taxon>
        <taxon>Alphaproteobacteria</taxon>
        <taxon>Rhodospirillales</taxon>
        <taxon>Rhodovibrionaceae</taxon>
        <taxon>Aquibaculum</taxon>
    </lineage>
</organism>
<feature type="compositionally biased region" description="Acidic residues" evidence="8">
    <location>
        <begin position="148"/>
        <end position="160"/>
    </location>
</feature>